<evidence type="ECO:0000313" key="3">
    <source>
        <dbReference type="Proteomes" id="UP000824055"/>
    </source>
</evidence>
<keyword evidence="1" id="KW-0472">Membrane</keyword>
<name>A0A9D2FZ45_9BACT</name>
<dbReference type="AlphaFoldDB" id="A0A9D2FZ45"/>
<dbReference type="EMBL" id="DXBE01000047">
    <property type="protein sequence ID" value="HIZ69467.1"/>
    <property type="molecule type" value="Genomic_DNA"/>
</dbReference>
<feature type="transmembrane region" description="Helical" evidence="1">
    <location>
        <begin position="37"/>
        <end position="55"/>
    </location>
</feature>
<accession>A0A9D2FZ45</accession>
<keyword evidence="1" id="KW-0812">Transmembrane</keyword>
<dbReference type="Proteomes" id="UP000824055">
    <property type="component" value="Unassembled WGS sequence"/>
</dbReference>
<evidence type="ECO:0000313" key="2">
    <source>
        <dbReference type="EMBL" id="HIZ69467.1"/>
    </source>
</evidence>
<evidence type="ECO:0000256" key="1">
    <source>
        <dbReference type="SAM" id="Phobius"/>
    </source>
</evidence>
<organism evidence="2 3">
    <name type="scientific">Candidatus Prevotella avicola</name>
    <dbReference type="NCBI Taxonomy" id="2838738"/>
    <lineage>
        <taxon>Bacteria</taxon>
        <taxon>Pseudomonadati</taxon>
        <taxon>Bacteroidota</taxon>
        <taxon>Bacteroidia</taxon>
        <taxon>Bacteroidales</taxon>
        <taxon>Prevotellaceae</taxon>
        <taxon>Prevotella</taxon>
    </lineage>
</organism>
<comment type="caution">
    <text evidence="2">The sequence shown here is derived from an EMBL/GenBank/DDBJ whole genome shotgun (WGS) entry which is preliminary data.</text>
</comment>
<keyword evidence="1" id="KW-1133">Transmembrane helix</keyword>
<protein>
    <submittedName>
        <fullName evidence="2">Uncharacterized protein</fullName>
    </submittedName>
</protein>
<gene>
    <name evidence="2" type="ORF">H9966_06270</name>
</gene>
<reference evidence="2" key="1">
    <citation type="journal article" date="2021" name="PeerJ">
        <title>Extensive microbial diversity within the chicken gut microbiome revealed by metagenomics and culture.</title>
        <authorList>
            <person name="Gilroy R."/>
            <person name="Ravi A."/>
            <person name="Getino M."/>
            <person name="Pursley I."/>
            <person name="Horton D.L."/>
            <person name="Alikhan N.F."/>
            <person name="Baker D."/>
            <person name="Gharbi K."/>
            <person name="Hall N."/>
            <person name="Watson M."/>
            <person name="Adriaenssens E.M."/>
            <person name="Foster-Nyarko E."/>
            <person name="Jarju S."/>
            <person name="Secka A."/>
            <person name="Antonio M."/>
            <person name="Oren A."/>
            <person name="Chaudhuri R.R."/>
            <person name="La Ragione R."/>
            <person name="Hildebrand F."/>
            <person name="Pallen M.J."/>
        </authorList>
    </citation>
    <scope>NUCLEOTIDE SEQUENCE</scope>
    <source>
        <strain evidence="2">ChiHecec3B27-8219</strain>
    </source>
</reference>
<proteinExistence type="predicted"/>
<sequence length="63" mass="7088">MKKRILTFLSWLFGIPMVVLGVLTFLADHLLSPQTNILLFAGLLLVMAGIAGYAWHIRRASKY</sequence>
<reference evidence="2" key="2">
    <citation type="submission" date="2021-04" db="EMBL/GenBank/DDBJ databases">
        <authorList>
            <person name="Gilroy R."/>
        </authorList>
    </citation>
    <scope>NUCLEOTIDE SEQUENCE</scope>
    <source>
        <strain evidence="2">ChiHecec3B27-8219</strain>
    </source>
</reference>